<protein>
    <submittedName>
        <fullName evidence="6">MliC family protein</fullName>
    </submittedName>
</protein>
<feature type="domain" description="C-type lysozyme inhibitor" evidence="5">
    <location>
        <begin position="30"/>
        <end position="98"/>
    </location>
</feature>
<dbReference type="Proteomes" id="UP001058602">
    <property type="component" value="Chromosome 1"/>
</dbReference>
<reference evidence="6" key="1">
    <citation type="submission" date="2022-07" db="EMBL/GenBank/DDBJ databases">
        <title>Complete genome of Vibrio japonicus strain JCM 31412T and phylogenomic assessment of the Nereis clade of the genus Vibrio.</title>
        <authorList>
            <person name="Shlafstein M.D."/>
            <person name="Emsley S.A."/>
            <person name="Ushijima B."/>
            <person name="Videau P."/>
            <person name="Saw J.H."/>
        </authorList>
    </citation>
    <scope>NUCLEOTIDE SEQUENCE</scope>
    <source>
        <strain evidence="6">JCM 31412</strain>
    </source>
</reference>
<accession>A0ABY5LGM6</accession>
<dbReference type="RefSeq" id="WP_257084923.1">
    <property type="nucleotide sequence ID" value="NZ_CP102096.1"/>
</dbReference>
<sequence>MHLNFLTIAVFVVLGTGCAGTQDKTEFLNYRCESGEQFKVAYFPSKESATLRLADQSYSLVQIPSGSGARYILDDKSAEKKAITLYTKGVEARLELGQSIYKNCKTGSY</sequence>
<keyword evidence="7" id="KW-1185">Reference proteome</keyword>
<evidence type="ECO:0000256" key="3">
    <source>
        <dbReference type="ARBA" id="ARBA00023139"/>
    </source>
</evidence>
<keyword evidence="1" id="KW-0732">Signal</keyword>
<dbReference type="EMBL" id="CP102096">
    <property type="protein sequence ID" value="UUM31199.1"/>
    <property type="molecule type" value="Genomic_DNA"/>
</dbReference>
<proteinExistence type="predicted"/>
<dbReference type="InterPro" id="IPR018660">
    <property type="entry name" value="MliC"/>
</dbReference>
<evidence type="ECO:0000256" key="4">
    <source>
        <dbReference type="ARBA" id="ARBA00023288"/>
    </source>
</evidence>
<evidence type="ECO:0000313" key="7">
    <source>
        <dbReference type="Proteomes" id="UP001058602"/>
    </source>
</evidence>
<gene>
    <name evidence="6" type="ORF">NP165_03320</name>
</gene>
<evidence type="ECO:0000256" key="1">
    <source>
        <dbReference type="ARBA" id="ARBA00022729"/>
    </source>
</evidence>
<name>A0ABY5LGM6_9VIBR</name>
<dbReference type="InterPro" id="IPR036328">
    <property type="entry name" value="MliC_sf"/>
</dbReference>
<dbReference type="Pfam" id="PF09864">
    <property type="entry name" value="MliC"/>
    <property type="match status" value="1"/>
</dbReference>
<dbReference type="Gene3D" id="2.40.128.200">
    <property type="match status" value="1"/>
</dbReference>
<dbReference type="SUPFAM" id="SSF141488">
    <property type="entry name" value="YdhA-like"/>
    <property type="match status" value="1"/>
</dbReference>
<keyword evidence="3" id="KW-0564">Palmitate</keyword>
<keyword evidence="2" id="KW-0472">Membrane</keyword>
<keyword evidence="4" id="KW-0449">Lipoprotein</keyword>
<evidence type="ECO:0000256" key="2">
    <source>
        <dbReference type="ARBA" id="ARBA00023136"/>
    </source>
</evidence>
<organism evidence="6 7">
    <name type="scientific">Vibrio japonicus</name>
    <dbReference type="NCBI Taxonomy" id="1824638"/>
    <lineage>
        <taxon>Bacteria</taxon>
        <taxon>Pseudomonadati</taxon>
        <taxon>Pseudomonadota</taxon>
        <taxon>Gammaproteobacteria</taxon>
        <taxon>Vibrionales</taxon>
        <taxon>Vibrionaceae</taxon>
        <taxon>Vibrio</taxon>
    </lineage>
</organism>
<evidence type="ECO:0000259" key="5">
    <source>
        <dbReference type="Pfam" id="PF09864"/>
    </source>
</evidence>
<evidence type="ECO:0000313" key="6">
    <source>
        <dbReference type="EMBL" id="UUM31199.1"/>
    </source>
</evidence>